<keyword evidence="2" id="KW-0732">Signal</keyword>
<comment type="caution">
    <text evidence="3">The sequence shown here is derived from an EMBL/GenBank/DDBJ whole genome shotgun (WGS) entry which is preliminary data.</text>
</comment>
<name>A0A137RGT3_9FLAO</name>
<dbReference type="InterPro" id="IPR019734">
    <property type="entry name" value="TPR_rpt"/>
</dbReference>
<evidence type="ECO:0000256" key="2">
    <source>
        <dbReference type="SAM" id="SignalP"/>
    </source>
</evidence>
<dbReference type="OrthoDB" id="1197710at2"/>
<evidence type="ECO:0000313" key="3">
    <source>
        <dbReference type="EMBL" id="KXN98708.1"/>
    </source>
</evidence>
<accession>A0A137RGT3</accession>
<feature type="chain" id="PRO_5007479655" evidence="2">
    <location>
        <begin position="21"/>
        <end position="349"/>
    </location>
</feature>
<keyword evidence="4" id="KW-1185">Reference proteome</keyword>
<dbReference type="EMBL" id="JRWG01000005">
    <property type="protein sequence ID" value="KXN98708.1"/>
    <property type="molecule type" value="Genomic_DNA"/>
</dbReference>
<feature type="signal peptide" evidence="2">
    <location>
        <begin position="1"/>
        <end position="20"/>
    </location>
</feature>
<dbReference type="RefSeq" id="WP_062622211.1">
    <property type="nucleotide sequence ID" value="NZ_JRWG01000005.1"/>
</dbReference>
<evidence type="ECO:0000313" key="4">
    <source>
        <dbReference type="Proteomes" id="UP000070138"/>
    </source>
</evidence>
<dbReference type="AlphaFoldDB" id="A0A137RGT3"/>
<dbReference type="SMART" id="SM00028">
    <property type="entry name" value="TPR"/>
    <property type="match status" value="2"/>
</dbReference>
<dbReference type="Proteomes" id="UP000070138">
    <property type="component" value="Unassembled WGS sequence"/>
</dbReference>
<keyword evidence="1" id="KW-0802">TPR repeat</keyword>
<protein>
    <submittedName>
        <fullName evidence="3">Uncharacterized protein</fullName>
    </submittedName>
</protein>
<dbReference type="STRING" id="1548749.LS48_09090"/>
<evidence type="ECO:0000256" key="1">
    <source>
        <dbReference type="PROSITE-ProRule" id="PRU00339"/>
    </source>
</evidence>
<dbReference type="SUPFAM" id="SSF48452">
    <property type="entry name" value="TPR-like"/>
    <property type="match status" value="1"/>
</dbReference>
<dbReference type="PROSITE" id="PS50005">
    <property type="entry name" value="TPR"/>
    <property type="match status" value="1"/>
</dbReference>
<reference evidence="4" key="1">
    <citation type="submission" date="2014-10" db="EMBL/GenBank/DDBJ databases">
        <title>Genome sequencing of Vitellibacter sp. D-24.</title>
        <authorList>
            <person name="Thevarajoo S."/>
            <person name="Selvaratnam C."/>
            <person name="Goh K.M."/>
            <person name="Chong C.S."/>
        </authorList>
    </citation>
    <scope>NUCLEOTIDE SEQUENCE [LARGE SCALE GENOMIC DNA]</scope>
    <source>
        <strain evidence="4">D-24</strain>
    </source>
</reference>
<proteinExistence type="predicted"/>
<feature type="repeat" description="TPR" evidence="1">
    <location>
        <begin position="271"/>
        <end position="304"/>
    </location>
</feature>
<organism evidence="3 4">
    <name type="scientific">Aequorivita aquimaris</name>
    <dbReference type="NCBI Taxonomy" id="1548749"/>
    <lineage>
        <taxon>Bacteria</taxon>
        <taxon>Pseudomonadati</taxon>
        <taxon>Bacteroidota</taxon>
        <taxon>Flavobacteriia</taxon>
        <taxon>Flavobacteriales</taxon>
        <taxon>Flavobacteriaceae</taxon>
        <taxon>Aequorivita</taxon>
    </lineage>
</organism>
<reference evidence="3 4" key="2">
    <citation type="journal article" date="2016" name="Int. J. Syst. Evol. Microbiol.">
        <title>Vitellibacter aquimaris sp. nov., a marine bacterium isolated from seawater.</title>
        <authorList>
            <person name="Thevarajoo S."/>
            <person name="Selvaratnam C."/>
            <person name="Goh K.M."/>
            <person name="Hong K.W."/>
            <person name="Chan X.Y."/>
            <person name="Chan K.G."/>
            <person name="Chong C.S."/>
        </authorList>
    </citation>
    <scope>NUCLEOTIDE SEQUENCE [LARGE SCALE GENOMIC DNA]</scope>
    <source>
        <strain evidence="3 4">D-24</strain>
    </source>
</reference>
<gene>
    <name evidence="3" type="ORF">LS48_09090</name>
</gene>
<dbReference type="InterPro" id="IPR011990">
    <property type="entry name" value="TPR-like_helical_dom_sf"/>
</dbReference>
<dbReference type="Gene3D" id="1.25.40.10">
    <property type="entry name" value="Tetratricopeptide repeat domain"/>
    <property type="match status" value="1"/>
</dbReference>
<sequence>MKKLIITIFIFLNISSCVFAQFEKADLLGSWTNTHTEMKDGSKLIPVYPDYIAHFEIIFFNQEYEIDYYPAQKKENSRIPYKLKNNKVDVNNNFEYQIEKLTNDSLIIVEQMPWLADDQLKRFYLVRKEKIQAIEKSKQQGNHLIANPYLTPIFDGNIDFYLNKGLNKKQTNLKLIGKLVILPNEKRLAVEINYRDNKDLFQEQIITKLLEKSFKKWNLKGFEDYSNITIDFVIIMEKTKTYRGLKIGLNTNSFTQLLGMYGLTYKQQFDGNKLFNLGLESFQAGNYENAINYFTKSFELNHTKVEALYNRAATYLLLEKYDEACLDWKKLKDLGQKEGEKLFNENCNN</sequence>
<dbReference type="Pfam" id="PF13181">
    <property type="entry name" value="TPR_8"/>
    <property type="match status" value="1"/>
</dbReference>